<comment type="caution">
    <text evidence="1">The sequence shown here is derived from an EMBL/GenBank/DDBJ whole genome shotgun (WGS) entry which is preliminary data.</text>
</comment>
<sequence>MKKYMLIGAILLLLIVIGGGAYISRSKIMNPDNIHVREITVTEKDFTFKGDFMDAVSQYKGYKLEYDHQILYLQIKGGIFPPSKSRGSIDISVPNSFGEIREVQLQAGGSGANKTVWP</sequence>
<dbReference type="Proteomes" id="UP000612456">
    <property type="component" value="Unassembled WGS sequence"/>
</dbReference>
<dbReference type="AlphaFoldDB" id="A0A917DW65"/>
<reference evidence="1" key="1">
    <citation type="journal article" date="2014" name="Int. J. Syst. Evol. Microbiol.">
        <title>Complete genome sequence of Corynebacterium casei LMG S-19264T (=DSM 44701T), isolated from a smear-ripened cheese.</title>
        <authorList>
            <consortium name="US DOE Joint Genome Institute (JGI-PGF)"/>
            <person name="Walter F."/>
            <person name="Albersmeier A."/>
            <person name="Kalinowski J."/>
            <person name="Ruckert C."/>
        </authorList>
    </citation>
    <scope>NUCLEOTIDE SEQUENCE</scope>
    <source>
        <strain evidence="1">CGMCC 1.15178</strain>
    </source>
</reference>
<name>A0A917DW65_9BACL</name>
<accession>A0A917DW65</accession>
<keyword evidence="2" id="KW-1185">Reference proteome</keyword>
<organism evidence="1 2">
    <name type="scientific">Paenibacillus nasutitermitis</name>
    <dbReference type="NCBI Taxonomy" id="1652958"/>
    <lineage>
        <taxon>Bacteria</taxon>
        <taxon>Bacillati</taxon>
        <taxon>Bacillota</taxon>
        <taxon>Bacilli</taxon>
        <taxon>Bacillales</taxon>
        <taxon>Paenibacillaceae</taxon>
        <taxon>Paenibacillus</taxon>
    </lineage>
</organism>
<gene>
    <name evidence="1" type="ORF">GCM10010911_39010</name>
</gene>
<proteinExistence type="predicted"/>
<evidence type="ECO:0000313" key="1">
    <source>
        <dbReference type="EMBL" id="GGD77184.1"/>
    </source>
</evidence>
<dbReference type="EMBL" id="BMHP01000003">
    <property type="protein sequence ID" value="GGD77184.1"/>
    <property type="molecule type" value="Genomic_DNA"/>
</dbReference>
<protein>
    <submittedName>
        <fullName evidence="1">Uncharacterized protein</fullName>
    </submittedName>
</protein>
<evidence type="ECO:0000313" key="2">
    <source>
        <dbReference type="Proteomes" id="UP000612456"/>
    </source>
</evidence>
<reference evidence="1" key="2">
    <citation type="submission" date="2020-09" db="EMBL/GenBank/DDBJ databases">
        <authorList>
            <person name="Sun Q."/>
            <person name="Zhou Y."/>
        </authorList>
    </citation>
    <scope>NUCLEOTIDE SEQUENCE</scope>
    <source>
        <strain evidence="1">CGMCC 1.15178</strain>
    </source>
</reference>